<evidence type="ECO:0000256" key="11">
    <source>
        <dbReference type="ARBA" id="ARBA00023136"/>
    </source>
</evidence>
<dbReference type="GO" id="GO:0005324">
    <property type="term" value="F:long-chain fatty acid transmembrane transporter activity"/>
    <property type="evidence" value="ECO:0007669"/>
    <property type="project" value="TreeGrafter"/>
</dbReference>
<dbReference type="InterPro" id="IPR000873">
    <property type="entry name" value="AMP-dep_synth/lig_dom"/>
</dbReference>
<protein>
    <recommendedName>
        <fullName evidence="18">Very long-chain fatty acid transport protein</fullName>
    </recommendedName>
    <alternativeName>
        <fullName evidence="14">Long-chain-fatty-acid--CoA ligase</fullName>
    </alternativeName>
    <alternativeName>
        <fullName evidence="19">Very-long-chain acyl-CoA synthetase</fullName>
    </alternativeName>
</protein>
<dbReference type="InterPro" id="IPR045851">
    <property type="entry name" value="AMP-bd_C_sf"/>
</dbReference>
<dbReference type="InterPro" id="IPR042099">
    <property type="entry name" value="ANL_N_sf"/>
</dbReference>
<dbReference type="InterPro" id="IPR020845">
    <property type="entry name" value="AMP-binding_CS"/>
</dbReference>
<comment type="catalytic activity">
    <reaction evidence="13">
        <text>a very long-chain fatty acid + ATP + CoA = a very long-chain fatty acyl-CoA + AMP + diphosphate</text>
        <dbReference type="Rhea" id="RHEA:54536"/>
        <dbReference type="ChEBI" id="CHEBI:30616"/>
        <dbReference type="ChEBI" id="CHEBI:33019"/>
        <dbReference type="ChEBI" id="CHEBI:57287"/>
        <dbReference type="ChEBI" id="CHEBI:58950"/>
        <dbReference type="ChEBI" id="CHEBI:138261"/>
        <dbReference type="ChEBI" id="CHEBI:456215"/>
    </reaction>
    <physiologicalReaction direction="left-to-right" evidence="13">
        <dbReference type="Rhea" id="RHEA:54537"/>
    </physiologicalReaction>
</comment>
<evidence type="ECO:0000256" key="5">
    <source>
        <dbReference type="ARBA" id="ARBA00022598"/>
    </source>
</evidence>
<dbReference type="PANTHER" id="PTHR43107:SF15">
    <property type="entry name" value="FATTY ACID TRANSPORT PROTEIN 3, ISOFORM A"/>
    <property type="match status" value="1"/>
</dbReference>
<gene>
    <name evidence="22" type="ORF">BSL78_27561</name>
</gene>
<evidence type="ECO:0000256" key="10">
    <source>
        <dbReference type="ARBA" id="ARBA00023055"/>
    </source>
</evidence>
<evidence type="ECO:0000256" key="14">
    <source>
        <dbReference type="ARBA" id="ARBA00041297"/>
    </source>
</evidence>
<keyword evidence="4" id="KW-1003">Cell membrane</keyword>
<dbReference type="EMBL" id="MRZV01001860">
    <property type="protein sequence ID" value="PIK35617.1"/>
    <property type="molecule type" value="Genomic_DNA"/>
</dbReference>
<evidence type="ECO:0000256" key="4">
    <source>
        <dbReference type="ARBA" id="ARBA00022475"/>
    </source>
</evidence>
<feature type="transmembrane region" description="Helical" evidence="20">
    <location>
        <begin position="51"/>
        <end position="75"/>
    </location>
</feature>
<keyword evidence="7" id="KW-0547">Nucleotide-binding</keyword>
<dbReference type="PROSITE" id="PS00455">
    <property type="entry name" value="AMP_BINDING"/>
    <property type="match status" value="1"/>
</dbReference>
<evidence type="ECO:0000256" key="6">
    <source>
        <dbReference type="ARBA" id="ARBA00022692"/>
    </source>
</evidence>
<evidence type="ECO:0000256" key="20">
    <source>
        <dbReference type="SAM" id="Phobius"/>
    </source>
</evidence>
<dbReference type="OrthoDB" id="288590at2759"/>
<keyword evidence="23" id="KW-1185">Reference proteome</keyword>
<name>A0A2G8JIP9_STIJA</name>
<proteinExistence type="inferred from homology"/>
<evidence type="ECO:0000256" key="19">
    <source>
        <dbReference type="ARBA" id="ARBA00078285"/>
    </source>
</evidence>
<dbReference type="GO" id="GO:0090434">
    <property type="term" value="F:oleoyl-CoA ligase activity"/>
    <property type="evidence" value="ECO:0007669"/>
    <property type="project" value="TreeGrafter"/>
</dbReference>
<evidence type="ECO:0000256" key="3">
    <source>
        <dbReference type="ARBA" id="ARBA00022448"/>
    </source>
</evidence>
<comment type="catalytic activity">
    <reaction evidence="16">
        <text>tetracosanoate + ATP + CoA = tetracosanoyl-CoA + AMP + diphosphate</text>
        <dbReference type="Rhea" id="RHEA:33639"/>
        <dbReference type="ChEBI" id="CHEBI:30616"/>
        <dbReference type="ChEBI" id="CHEBI:31014"/>
        <dbReference type="ChEBI" id="CHEBI:33019"/>
        <dbReference type="ChEBI" id="CHEBI:57287"/>
        <dbReference type="ChEBI" id="CHEBI:65052"/>
        <dbReference type="ChEBI" id="CHEBI:456215"/>
    </reaction>
    <physiologicalReaction direction="left-to-right" evidence="16">
        <dbReference type="Rhea" id="RHEA:33640"/>
    </physiologicalReaction>
</comment>
<dbReference type="GO" id="GO:0005886">
    <property type="term" value="C:plasma membrane"/>
    <property type="evidence" value="ECO:0007669"/>
    <property type="project" value="UniProtKB-SubCell"/>
</dbReference>
<keyword evidence="11 20" id="KW-0472">Membrane</keyword>
<dbReference type="Gene3D" id="3.40.50.12780">
    <property type="entry name" value="N-terminal domain of ligase-like"/>
    <property type="match status" value="1"/>
</dbReference>
<feature type="domain" description="AMP-dependent synthetase/ligase" evidence="21">
    <location>
        <begin position="109"/>
        <end position="474"/>
    </location>
</feature>
<organism evidence="22 23">
    <name type="scientific">Stichopus japonicus</name>
    <name type="common">Sea cucumber</name>
    <dbReference type="NCBI Taxonomy" id="307972"/>
    <lineage>
        <taxon>Eukaryota</taxon>
        <taxon>Metazoa</taxon>
        <taxon>Echinodermata</taxon>
        <taxon>Eleutherozoa</taxon>
        <taxon>Echinozoa</taxon>
        <taxon>Holothuroidea</taxon>
        <taxon>Aspidochirotacea</taxon>
        <taxon>Aspidochirotida</taxon>
        <taxon>Stichopodidae</taxon>
        <taxon>Apostichopus</taxon>
    </lineage>
</organism>
<dbReference type="STRING" id="307972.A0A2G8JIP9"/>
<evidence type="ECO:0000256" key="1">
    <source>
        <dbReference type="ARBA" id="ARBA00004651"/>
    </source>
</evidence>
<comment type="similarity">
    <text evidence="2">Belongs to the ATP-dependent AMP-binding enzyme family.</text>
</comment>
<dbReference type="FunFam" id="3.40.50.12780:FF:000019">
    <property type="entry name" value="Long-chain fatty acid transporter"/>
    <property type="match status" value="1"/>
</dbReference>
<evidence type="ECO:0000256" key="16">
    <source>
        <dbReference type="ARBA" id="ARBA00048666"/>
    </source>
</evidence>
<reference evidence="22 23" key="1">
    <citation type="journal article" date="2017" name="PLoS Biol.">
        <title>The sea cucumber genome provides insights into morphological evolution and visceral regeneration.</title>
        <authorList>
            <person name="Zhang X."/>
            <person name="Sun L."/>
            <person name="Yuan J."/>
            <person name="Sun Y."/>
            <person name="Gao Y."/>
            <person name="Zhang L."/>
            <person name="Li S."/>
            <person name="Dai H."/>
            <person name="Hamel J.F."/>
            <person name="Liu C."/>
            <person name="Yu Y."/>
            <person name="Liu S."/>
            <person name="Lin W."/>
            <person name="Guo K."/>
            <person name="Jin S."/>
            <person name="Xu P."/>
            <person name="Storey K.B."/>
            <person name="Huan P."/>
            <person name="Zhang T."/>
            <person name="Zhou Y."/>
            <person name="Zhang J."/>
            <person name="Lin C."/>
            <person name="Li X."/>
            <person name="Xing L."/>
            <person name="Huo D."/>
            <person name="Sun M."/>
            <person name="Wang L."/>
            <person name="Mercier A."/>
            <person name="Li F."/>
            <person name="Yang H."/>
            <person name="Xiang J."/>
        </authorList>
    </citation>
    <scope>NUCLEOTIDE SEQUENCE [LARGE SCALE GENOMIC DNA]</scope>
    <source>
        <strain evidence="22">Shaxun</strain>
        <tissue evidence="22">Muscle</tissue>
    </source>
</reference>
<keyword evidence="9 20" id="KW-1133">Transmembrane helix</keyword>
<dbReference type="Gene3D" id="3.30.300.30">
    <property type="match status" value="1"/>
</dbReference>
<evidence type="ECO:0000256" key="8">
    <source>
        <dbReference type="ARBA" id="ARBA00022840"/>
    </source>
</evidence>
<dbReference type="GO" id="GO:0005789">
    <property type="term" value="C:endoplasmic reticulum membrane"/>
    <property type="evidence" value="ECO:0007669"/>
    <property type="project" value="TreeGrafter"/>
</dbReference>
<dbReference type="Pfam" id="PF00501">
    <property type="entry name" value="AMP-binding"/>
    <property type="match status" value="1"/>
</dbReference>
<evidence type="ECO:0000256" key="9">
    <source>
        <dbReference type="ARBA" id="ARBA00022989"/>
    </source>
</evidence>
<evidence type="ECO:0000256" key="2">
    <source>
        <dbReference type="ARBA" id="ARBA00006432"/>
    </source>
</evidence>
<comment type="caution">
    <text evidence="22">The sequence shown here is derived from an EMBL/GenBank/DDBJ whole genome shotgun (WGS) entry which is preliminary data.</text>
</comment>
<evidence type="ECO:0000256" key="18">
    <source>
        <dbReference type="ARBA" id="ARBA00068795"/>
    </source>
</evidence>
<accession>A0A2G8JIP9</accession>
<evidence type="ECO:0000313" key="22">
    <source>
        <dbReference type="EMBL" id="PIK35617.1"/>
    </source>
</evidence>
<evidence type="ECO:0000256" key="7">
    <source>
        <dbReference type="ARBA" id="ARBA00022741"/>
    </source>
</evidence>
<evidence type="ECO:0000313" key="23">
    <source>
        <dbReference type="Proteomes" id="UP000230750"/>
    </source>
</evidence>
<feature type="transmembrane region" description="Helical" evidence="20">
    <location>
        <begin position="167"/>
        <end position="187"/>
    </location>
</feature>
<dbReference type="GO" id="GO:0005524">
    <property type="term" value="F:ATP binding"/>
    <property type="evidence" value="ECO:0007669"/>
    <property type="project" value="UniProtKB-KW"/>
</dbReference>
<evidence type="ECO:0000256" key="17">
    <source>
        <dbReference type="ARBA" id="ARBA00060276"/>
    </source>
</evidence>
<keyword evidence="8" id="KW-0067">ATP-binding</keyword>
<sequence length="678" mass="75827">MPSIDRTLFRAARVLNVLVSYLPGGILRMVLKWAAFAGLAAILRGYVELNYWQTAAGVFAVYLATGGWKFTWVVIRTLPRDIRALVVLLRLTYRLTGLHRQKKLVHDVFRDNVKKHPDKIAFIQEEQKWTFREMDNITSKIGNYFFERGYRSGDAVAIFMDNTPEVVFLWLGLSKIGVVSALINFSLKKEGFAHCVTVSKARALIFSSKLVDVVDEGVSRLSPSMDFFCLGSLSSKPNFAFTDLESVLGSTSALPPPIIDGRRPTDLLLYIYTSGTTGLPKGAKITHSRYFLMGLGIYYAYGLRTDDVLYTTIPLYHSAGGIVGVGQVLLNGATMAVRSKFSASRFWDEACKYNATCIQYIGEICRYMLDQPVKPSEKQHRVRVAVGNGLRPQIWKEFQSRFNIPQIAEFYGATEGNSNIVNMDQVPGAVGFTSRIVPWAYPVSLVRVDEDTGEIIRGSNGLCIQANPGEPGELIGKIKVGDPIRDFQGYADESATKKKIVFDVFRKGDRAFLSGDILVMDDYGNFYFRDRAGDTFRWKGENVSTTEVEASISNIVDLSDVLCTEWKFQSPSHFSDFVGTEGKAGMAAIANLTVDLVKLNRNLQEMLPPYARPIFIKLVQSVTVTGTAKFQKTALKKAGFDPSLKENDRVYVMHPSTRQYEPVDPTTYQDIIHGKLRF</sequence>
<keyword evidence="5" id="KW-0436">Ligase</keyword>
<dbReference type="GO" id="GO:0044539">
    <property type="term" value="P:long-chain fatty acid import into cell"/>
    <property type="evidence" value="ECO:0007669"/>
    <property type="project" value="TreeGrafter"/>
</dbReference>
<evidence type="ECO:0000259" key="21">
    <source>
        <dbReference type="Pfam" id="PF00501"/>
    </source>
</evidence>
<keyword evidence="6 20" id="KW-0812">Transmembrane</keyword>
<keyword evidence="3" id="KW-0813">Transport</keyword>
<dbReference type="Proteomes" id="UP000230750">
    <property type="component" value="Unassembled WGS sequence"/>
</dbReference>
<keyword evidence="10" id="KW-0445">Lipid transport</keyword>
<dbReference type="GO" id="GO:0005778">
    <property type="term" value="C:peroxisomal membrane"/>
    <property type="evidence" value="ECO:0007669"/>
    <property type="project" value="UniProtKB-SubCell"/>
</dbReference>
<dbReference type="GO" id="GO:0001579">
    <property type="term" value="P:medium-chain fatty acid transport"/>
    <property type="evidence" value="ECO:0007669"/>
    <property type="project" value="TreeGrafter"/>
</dbReference>
<comment type="subcellular location">
    <subcellularLocation>
        <location evidence="1">Cell membrane</location>
        <topology evidence="1">Multi-pass membrane protein</topology>
    </subcellularLocation>
    <subcellularLocation>
        <location evidence="15">Peroxisome membrane</location>
    </subcellularLocation>
</comment>
<keyword evidence="12" id="KW-0576">Peroxisome</keyword>
<dbReference type="PANTHER" id="PTHR43107">
    <property type="entry name" value="LONG-CHAIN FATTY ACID TRANSPORT PROTEIN"/>
    <property type="match status" value="1"/>
</dbReference>
<dbReference type="SUPFAM" id="SSF56801">
    <property type="entry name" value="Acetyl-CoA synthetase-like"/>
    <property type="match status" value="1"/>
</dbReference>
<evidence type="ECO:0000256" key="12">
    <source>
        <dbReference type="ARBA" id="ARBA00023140"/>
    </source>
</evidence>
<evidence type="ECO:0000256" key="15">
    <source>
        <dbReference type="ARBA" id="ARBA00046271"/>
    </source>
</evidence>
<comment type="function">
    <text evidence="17">Acyl-CoA synthetase required for both the import of long chain fatty acids (LCFAs) (C14-C18) and the activation very long chain fatty acids (VLCFAs) (C20-C26) by esterification of the fatty acids into metabolically active CoA-thioesters for subsequent degradation or incorporation into phospholipids. The transport and fatty acyl-CoA synthetase activities are genetically separable and are thus independent activities. Esterifies VLCFAs in the peroxisome matrix. The VLCFAs are actively transported into peroxisomes by a PXA1-PXA2 heterodimeric transporter in the peroxisomal membrane.</text>
</comment>
<evidence type="ECO:0000256" key="13">
    <source>
        <dbReference type="ARBA" id="ARBA00036527"/>
    </source>
</evidence>
<dbReference type="AlphaFoldDB" id="A0A2G8JIP9"/>